<dbReference type="STRING" id="1144548.SAMN05443287_1069"/>
<protein>
    <submittedName>
        <fullName evidence="4">Acetyltransferase (GNAT) family protein</fullName>
    </submittedName>
</protein>
<gene>
    <name evidence="4" type="ORF">SAMN05443287_1069</name>
</gene>
<dbReference type="PROSITE" id="PS51819">
    <property type="entry name" value="VOC"/>
    <property type="match status" value="1"/>
</dbReference>
<dbReference type="EMBL" id="FNYV01000006">
    <property type="protein sequence ID" value="SEJ62403.1"/>
    <property type="molecule type" value="Genomic_DNA"/>
</dbReference>
<dbReference type="InterPro" id="IPR029068">
    <property type="entry name" value="Glyas_Bleomycin-R_OHBP_Dase"/>
</dbReference>
<dbReference type="PANTHER" id="PTHR13170:SF16">
    <property type="entry name" value="PROTEIN O-GLCNACASE"/>
    <property type="match status" value="1"/>
</dbReference>
<keyword evidence="4" id="KW-0808">Transferase</keyword>
<dbReference type="SUPFAM" id="SSF55729">
    <property type="entry name" value="Acyl-CoA N-acyltransferases (Nat)"/>
    <property type="match status" value="1"/>
</dbReference>
<dbReference type="Gene3D" id="3.10.180.10">
    <property type="entry name" value="2,3-Dihydroxybiphenyl 1,2-Dioxygenase, domain 1"/>
    <property type="match status" value="1"/>
</dbReference>
<evidence type="ECO:0000256" key="1">
    <source>
        <dbReference type="SAM" id="MobiDB-lite"/>
    </source>
</evidence>
<dbReference type="InterPro" id="IPR000182">
    <property type="entry name" value="GNAT_dom"/>
</dbReference>
<accession>A0A1H7A9Q5</accession>
<evidence type="ECO:0000259" key="3">
    <source>
        <dbReference type="PROSITE" id="PS51819"/>
    </source>
</evidence>
<dbReference type="PROSITE" id="PS51186">
    <property type="entry name" value="GNAT"/>
    <property type="match status" value="1"/>
</dbReference>
<feature type="domain" description="N-acetyltransferase" evidence="2">
    <location>
        <begin position="1"/>
        <end position="200"/>
    </location>
</feature>
<dbReference type="InterPro" id="IPR058997">
    <property type="entry name" value="YycE-like_C"/>
</dbReference>
<feature type="region of interest" description="Disordered" evidence="1">
    <location>
        <begin position="212"/>
        <end position="235"/>
    </location>
</feature>
<dbReference type="InterPro" id="IPR037523">
    <property type="entry name" value="VOC_core"/>
</dbReference>
<name>A0A1H7A9Q5_9ACTN</name>
<dbReference type="Gene3D" id="3.40.630.30">
    <property type="match status" value="1"/>
</dbReference>
<dbReference type="GO" id="GO:0016747">
    <property type="term" value="F:acyltransferase activity, transferring groups other than amino-acyl groups"/>
    <property type="evidence" value="ECO:0007669"/>
    <property type="project" value="InterPro"/>
</dbReference>
<dbReference type="Pfam" id="PF22659">
    <property type="entry name" value="YycE-like_C"/>
    <property type="match status" value="1"/>
</dbReference>
<evidence type="ECO:0000259" key="2">
    <source>
        <dbReference type="PROSITE" id="PS51186"/>
    </source>
</evidence>
<proteinExistence type="predicted"/>
<dbReference type="PANTHER" id="PTHR13170">
    <property type="entry name" value="O-GLCNACASE"/>
    <property type="match status" value="1"/>
</dbReference>
<dbReference type="CDD" id="cd06587">
    <property type="entry name" value="VOC"/>
    <property type="match status" value="1"/>
</dbReference>
<organism evidence="4 5">
    <name type="scientific">Micromonospora phaseoli</name>
    <dbReference type="NCBI Taxonomy" id="1144548"/>
    <lineage>
        <taxon>Bacteria</taxon>
        <taxon>Bacillati</taxon>
        <taxon>Actinomycetota</taxon>
        <taxon>Actinomycetes</taxon>
        <taxon>Micromonosporales</taxon>
        <taxon>Micromonosporaceae</taxon>
        <taxon>Micromonospora</taxon>
    </lineage>
</organism>
<dbReference type="InterPro" id="IPR051822">
    <property type="entry name" value="Glycosyl_Hydrolase_84"/>
</dbReference>
<dbReference type="Pfam" id="PF00583">
    <property type="entry name" value="Acetyltransf_1"/>
    <property type="match status" value="1"/>
</dbReference>
<keyword evidence="5" id="KW-1185">Reference proteome</keyword>
<dbReference type="Proteomes" id="UP000198707">
    <property type="component" value="Unassembled WGS sequence"/>
</dbReference>
<dbReference type="InterPro" id="IPR016181">
    <property type="entry name" value="Acyl_CoA_acyltransferase"/>
</dbReference>
<dbReference type="InterPro" id="IPR058998">
    <property type="entry name" value="YycE-like_N"/>
</dbReference>
<evidence type="ECO:0000313" key="5">
    <source>
        <dbReference type="Proteomes" id="UP000198707"/>
    </source>
</evidence>
<dbReference type="AlphaFoldDB" id="A0A1H7A9Q5"/>
<feature type="domain" description="VOC" evidence="3">
    <location>
        <begin position="244"/>
        <end position="366"/>
    </location>
</feature>
<evidence type="ECO:0000313" key="4">
    <source>
        <dbReference type="EMBL" id="SEJ62403.1"/>
    </source>
</evidence>
<reference evidence="5" key="1">
    <citation type="submission" date="2016-10" db="EMBL/GenBank/DDBJ databases">
        <authorList>
            <person name="Varghese N."/>
            <person name="Submissions S."/>
        </authorList>
    </citation>
    <scope>NUCLEOTIDE SEQUENCE [LARGE SCALE GENOMIC DNA]</scope>
    <source>
        <strain evidence="5">CGMCC 4.7038</strain>
    </source>
</reference>
<dbReference type="SUPFAM" id="SSF54593">
    <property type="entry name" value="Glyoxalase/Bleomycin resistance protein/Dihydroxybiphenyl dioxygenase"/>
    <property type="match status" value="1"/>
</dbReference>
<sequence>MIIRPYQSDDRDAVHDICIRTADAGEDASTSYADPNILPEIFAHPYTHLEPELAFVLDDGGRAVGYVLGTADTRAFAARFRNEWLPLVADRYPPPTGDPTTPDAVMAHLLHTPERMVLPELADHPAHLHIDLLAAYRKSGHGRALVDRFTTALRERGTPALHVGMVTANRQARPFYDRLGFRPLPVADPGPLTYLGLAIPGLPSARTSVRTGNPVLGPRTGVPAKTQGAVPDDGHDAGRMLNEVAVRITRPCTDLAAAARFYIQGLGLDLLHRIAADAPGEHDLLILGSPDANWHLELVGGAHLTVKPTPTTEDLLVLYLGRPVDDAVIDRLQQSGGRVVSQGPYWDRWGVTVEDPDGYRLVLSTRTWSNAG</sequence>
<dbReference type="Pfam" id="PF22658">
    <property type="entry name" value="YycE-like_N"/>
    <property type="match status" value="1"/>
</dbReference>